<evidence type="ECO:0000256" key="1">
    <source>
        <dbReference type="ARBA" id="ARBA00003926"/>
    </source>
</evidence>
<evidence type="ECO:0000256" key="16">
    <source>
        <dbReference type="RuleBase" id="RU362098"/>
    </source>
</evidence>
<feature type="transmembrane region" description="Helical" evidence="16">
    <location>
        <begin position="599"/>
        <end position="620"/>
    </location>
</feature>
<comment type="caution">
    <text evidence="18">The sequence shown here is derived from an EMBL/GenBank/DDBJ whole genome shotgun (WGS) entry which is preliminary data.</text>
</comment>
<dbReference type="Proteomes" id="UP000568050">
    <property type="component" value="Unassembled WGS sequence"/>
</dbReference>
<keyword evidence="4" id="KW-1003">Cell membrane</keyword>
<feature type="binding site" evidence="14">
    <location>
        <begin position="31"/>
        <end position="38"/>
    </location>
    <ligand>
        <name>GTP</name>
        <dbReference type="ChEBI" id="CHEBI:37565"/>
        <label>1</label>
    </ligand>
</feature>
<evidence type="ECO:0000256" key="10">
    <source>
        <dbReference type="ARBA" id="ARBA00023065"/>
    </source>
</evidence>
<comment type="similarity">
    <text evidence="16">Belongs to the TRAFAC class TrmE-Era-EngA-EngB-Septin-like GTPase superfamily. FeoB GTPase (TC 9.A.8) family.</text>
</comment>
<proteinExistence type="inferred from homology"/>
<evidence type="ECO:0000256" key="9">
    <source>
        <dbReference type="ARBA" id="ARBA00023004"/>
    </source>
</evidence>
<comment type="caution">
    <text evidence="16">Lacks conserved residue(s) required for the propagation of feature annotation.</text>
</comment>
<evidence type="ECO:0000256" key="3">
    <source>
        <dbReference type="ARBA" id="ARBA00022448"/>
    </source>
</evidence>
<feature type="transmembrane region" description="Helical" evidence="16">
    <location>
        <begin position="311"/>
        <end position="335"/>
    </location>
</feature>
<comment type="function">
    <text evidence="1 16">Probable transporter of a GTP-driven Fe(2+) uptake system.</text>
</comment>
<keyword evidence="19" id="KW-1185">Reference proteome</keyword>
<dbReference type="Gene3D" id="3.40.50.300">
    <property type="entry name" value="P-loop containing nucleotide triphosphate hydrolases"/>
    <property type="match status" value="1"/>
</dbReference>
<dbReference type="InterPro" id="IPR011642">
    <property type="entry name" value="Gate_dom"/>
</dbReference>
<feature type="transmembrane region" description="Helical" evidence="16">
    <location>
        <begin position="422"/>
        <end position="441"/>
    </location>
</feature>
<dbReference type="GO" id="GO:0015093">
    <property type="term" value="F:ferrous iron transmembrane transporter activity"/>
    <property type="evidence" value="ECO:0007669"/>
    <property type="project" value="UniProtKB-UniRule"/>
</dbReference>
<dbReference type="GO" id="GO:0005525">
    <property type="term" value="F:GTP binding"/>
    <property type="evidence" value="ECO:0007669"/>
    <property type="project" value="UniProtKB-KW"/>
</dbReference>
<dbReference type="PANTHER" id="PTHR43185">
    <property type="entry name" value="FERROUS IRON TRANSPORT PROTEIN B"/>
    <property type="match status" value="1"/>
</dbReference>
<evidence type="ECO:0000256" key="4">
    <source>
        <dbReference type="ARBA" id="ARBA00022475"/>
    </source>
</evidence>
<dbReference type="Pfam" id="PF02421">
    <property type="entry name" value="FeoB_N"/>
    <property type="match status" value="1"/>
</dbReference>
<evidence type="ECO:0000256" key="13">
    <source>
        <dbReference type="NCBIfam" id="TIGR00437"/>
    </source>
</evidence>
<dbReference type="EMBL" id="JACHWP010000002">
    <property type="protein sequence ID" value="MBB3023036.1"/>
    <property type="molecule type" value="Genomic_DNA"/>
</dbReference>
<evidence type="ECO:0000256" key="11">
    <source>
        <dbReference type="ARBA" id="ARBA00023134"/>
    </source>
</evidence>
<dbReference type="GO" id="GO:0005886">
    <property type="term" value="C:plasma membrane"/>
    <property type="evidence" value="ECO:0007669"/>
    <property type="project" value="UniProtKB-SubCell"/>
</dbReference>
<dbReference type="GO" id="GO:0046872">
    <property type="term" value="F:metal ion binding"/>
    <property type="evidence" value="ECO:0007669"/>
    <property type="project" value="UniProtKB-KW"/>
</dbReference>
<evidence type="ECO:0000259" key="17">
    <source>
        <dbReference type="PROSITE" id="PS51711"/>
    </source>
</evidence>
<dbReference type="InterPro" id="IPR050860">
    <property type="entry name" value="FeoB_GTPase"/>
</dbReference>
<evidence type="ECO:0000256" key="7">
    <source>
        <dbReference type="ARBA" id="ARBA00022741"/>
    </source>
</evidence>
<feature type="binding site" evidence="15">
    <location>
        <position position="42"/>
    </location>
    <ligand>
        <name>Mg(2+)</name>
        <dbReference type="ChEBI" id="CHEBI:18420"/>
        <label>2</label>
    </ligand>
</feature>
<protein>
    <recommendedName>
        <fullName evidence="13 16">Ferrous iron transport protein B</fullName>
    </recommendedName>
</protein>
<evidence type="ECO:0000256" key="14">
    <source>
        <dbReference type="PIRSR" id="PIRSR603373-1"/>
    </source>
</evidence>
<keyword evidence="3 16" id="KW-0813">Transport</keyword>
<keyword evidence="12 16" id="KW-0472">Membrane</keyword>
<reference evidence="18 19" key="1">
    <citation type="submission" date="2020-08" db="EMBL/GenBank/DDBJ databases">
        <title>Sequencing the genomes of 1000 actinobacteria strains.</title>
        <authorList>
            <person name="Klenk H.-P."/>
        </authorList>
    </citation>
    <scope>NUCLEOTIDE SEQUENCE [LARGE SCALE GENOMIC DNA]</scope>
    <source>
        <strain evidence="18 19">DSM 23040</strain>
    </source>
</reference>
<accession>A0A839R2F8</accession>
<dbReference type="InterPro" id="IPR027417">
    <property type="entry name" value="P-loop_NTPase"/>
</dbReference>
<keyword evidence="7 14" id="KW-0547">Nucleotide-binding</keyword>
<gene>
    <name evidence="18" type="ORF">FHX50_001319</name>
</gene>
<dbReference type="InterPro" id="IPR011640">
    <property type="entry name" value="Fe2_transport_prot_B_C"/>
</dbReference>
<organism evidence="18 19">
    <name type="scientific">Helcobacillus massiliensis</name>
    <dbReference type="NCBI Taxonomy" id="521392"/>
    <lineage>
        <taxon>Bacteria</taxon>
        <taxon>Bacillati</taxon>
        <taxon>Actinomycetota</taxon>
        <taxon>Actinomycetes</taxon>
        <taxon>Micrococcales</taxon>
        <taxon>Dermabacteraceae</taxon>
        <taxon>Helcobacillus</taxon>
    </lineage>
</organism>
<keyword evidence="10" id="KW-0406">Ion transport</keyword>
<feature type="binding site" evidence="15">
    <location>
        <position position="43"/>
    </location>
    <ligand>
        <name>Mg(2+)</name>
        <dbReference type="ChEBI" id="CHEBI:18420"/>
        <label>2</label>
    </ligand>
</feature>
<dbReference type="InterPro" id="IPR030389">
    <property type="entry name" value="G_FEOB_dom"/>
</dbReference>
<feature type="binding site" evidence="14">
    <location>
        <begin position="56"/>
        <end position="60"/>
    </location>
    <ligand>
        <name>GTP</name>
        <dbReference type="ChEBI" id="CHEBI:37565"/>
        <label>1</label>
    </ligand>
</feature>
<keyword evidence="6 16" id="KW-0812">Transmembrane</keyword>
<feature type="binding site" evidence="15">
    <location>
        <position position="45"/>
    </location>
    <ligand>
        <name>Mg(2+)</name>
        <dbReference type="ChEBI" id="CHEBI:18420"/>
        <label>2</label>
    </ligand>
</feature>
<name>A0A839R2F8_9MICO</name>
<evidence type="ECO:0000256" key="15">
    <source>
        <dbReference type="PIRSR" id="PIRSR603373-2"/>
    </source>
</evidence>
<keyword evidence="15" id="KW-0460">Magnesium</keyword>
<feature type="transmembrane region" description="Helical" evidence="16">
    <location>
        <begin position="627"/>
        <end position="652"/>
    </location>
</feature>
<feature type="transmembrane region" description="Helical" evidence="16">
    <location>
        <begin position="479"/>
        <end position="500"/>
    </location>
</feature>
<keyword evidence="8 16" id="KW-1133">Transmembrane helix</keyword>
<feature type="transmembrane region" description="Helical" evidence="16">
    <location>
        <begin position="244"/>
        <end position="263"/>
    </location>
</feature>
<sequence length="656" mass="69659">MARVSPAAPSCHGESSTRTAPALSPVVAFVGAPNVGKSTLFNTLTGSKRTMGNWPGTSVEIGRGAWPTTRGPFDAIDFPGAYSLDPQSPDEELTRDLLIDAPIQERPDAVLVVADATALTRSLYIAAQVREHPYPVVLALTMLDVARRRGIRVDTTALENHLGCAVVAIDPRKGTGFDELEDAVGRALEHADQAAPRERDLPTGEADEFALADERFAWIDAAVEASTVRAANAPVALTSRIDSVALHPILGPLLFLAVMWGVFELTTTIAAPLQDGLDQLVSGPVSDGARWLLAALHIDHPVVTGFLVDGLIAGVGALLTFVPLMAIMFLLLALLEDSGYMARAAVVSDRAMRAIGLPGKAFLPLLVGFGCNVPAIAATRVLPDAKQRILTSLLIPFTSCSARLTVYVMLASTFFPDRAGTVVFAMYVISVALVIVVGLLLRTTLWRTMGSSPLVLDLPPYQVPVPRIIASVTWVKLRAFLQTAAGIIVACVTLVFLLQATPAPGADGRFGAVAPQDSLYAASAEVITPVFAPAGFDDWRTSGALVTGFVAKEAVISSWAQTYALEDPSAQDAEQQGRSQLGRAIHHTFETTSGGHTTAAIWAFMIFTLAYTPCVATLAAQKREIGWGWTLFGIALQLSIAWALAVAVFQILSRVL</sequence>
<dbReference type="PROSITE" id="PS51711">
    <property type="entry name" value="G_FEOB"/>
    <property type="match status" value="1"/>
</dbReference>
<dbReference type="AlphaFoldDB" id="A0A839R2F8"/>
<feature type="domain" description="FeoB-type G" evidence="17">
    <location>
        <begin position="24"/>
        <end position="190"/>
    </location>
</feature>
<evidence type="ECO:0000256" key="8">
    <source>
        <dbReference type="ARBA" id="ARBA00022989"/>
    </source>
</evidence>
<keyword evidence="5 16" id="KW-0410">Iron transport</keyword>
<dbReference type="Pfam" id="PF07664">
    <property type="entry name" value="FeoB_C"/>
    <property type="match status" value="1"/>
</dbReference>
<dbReference type="NCBIfam" id="TIGR00437">
    <property type="entry name" value="feoB"/>
    <property type="match status" value="1"/>
</dbReference>
<feature type="binding site" evidence="15">
    <location>
        <position position="46"/>
    </location>
    <ligand>
        <name>Mg(2+)</name>
        <dbReference type="ChEBI" id="CHEBI:18420"/>
        <label>2</label>
    </ligand>
</feature>
<evidence type="ECO:0000256" key="6">
    <source>
        <dbReference type="ARBA" id="ARBA00022692"/>
    </source>
</evidence>
<evidence type="ECO:0000256" key="12">
    <source>
        <dbReference type="ARBA" id="ARBA00023136"/>
    </source>
</evidence>
<evidence type="ECO:0000256" key="5">
    <source>
        <dbReference type="ARBA" id="ARBA00022496"/>
    </source>
</evidence>
<feature type="binding site" evidence="14">
    <location>
        <begin position="77"/>
        <end position="80"/>
    </location>
    <ligand>
        <name>GTP</name>
        <dbReference type="ChEBI" id="CHEBI:37565"/>
        <label>1</label>
    </ligand>
</feature>
<keyword evidence="11 14" id="KW-0342">GTP-binding</keyword>
<dbReference type="PANTHER" id="PTHR43185:SF1">
    <property type="entry name" value="FE(2+) TRANSPORTER FEOB"/>
    <property type="match status" value="1"/>
</dbReference>
<evidence type="ECO:0000313" key="19">
    <source>
        <dbReference type="Proteomes" id="UP000568050"/>
    </source>
</evidence>
<dbReference type="Pfam" id="PF07670">
    <property type="entry name" value="Gate"/>
    <property type="match status" value="2"/>
</dbReference>
<dbReference type="CDD" id="cd01879">
    <property type="entry name" value="FeoB"/>
    <property type="match status" value="1"/>
</dbReference>
<evidence type="ECO:0000313" key="18">
    <source>
        <dbReference type="EMBL" id="MBB3023036.1"/>
    </source>
</evidence>
<keyword evidence="9 16" id="KW-0408">Iron</keyword>
<dbReference type="RefSeq" id="WP_183375801.1">
    <property type="nucleotide sequence ID" value="NZ_CBCSFZ010000001.1"/>
</dbReference>
<dbReference type="InterPro" id="IPR003373">
    <property type="entry name" value="Fe2_transport_prot-B"/>
</dbReference>
<evidence type="ECO:0000256" key="2">
    <source>
        <dbReference type="ARBA" id="ARBA00004651"/>
    </source>
</evidence>
<comment type="subcellular location">
    <subcellularLocation>
        <location evidence="16">Cell inner membrane</location>
        <topology evidence="16">Multi-pass membrane protein</topology>
    </subcellularLocation>
    <subcellularLocation>
        <location evidence="2">Cell membrane</location>
        <topology evidence="2">Multi-pass membrane protein</topology>
    </subcellularLocation>
</comment>
<dbReference type="SUPFAM" id="SSF52540">
    <property type="entry name" value="P-loop containing nucleoside triphosphate hydrolases"/>
    <property type="match status" value="1"/>
</dbReference>
<keyword evidence="15" id="KW-0479">Metal-binding</keyword>